<dbReference type="InterPro" id="IPR025626">
    <property type="entry name" value="YyzF"/>
</dbReference>
<dbReference type="NCBIfam" id="TIGR04129">
    <property type="entry name" value="CxxH_BA5709"/>
    <property type="match status" value="1"/>
</dbReference>
<dbReference type="Proteomes" id="UP000737402">
    <property type="component" value="Unassembled WGS sequence"/>
</dbReference>
<protein>
    <submittedName>
        <fullName evidence="1">CxxH/CxxC protein (TIGR04129 family)</fullName>
    </submittedName>
</protein>
<dbReference type="Pfam" id="PF14116">
    <property type="entry name" value="YyzF"/>
    <property type="match status" value="1"/>
</dbReference>
<proteinExistence type="predicted"/>
<accession>A0ABS2NX68</accession>
<keyword evidence="2" id="KW-1185">Reference proteome</keyword>
<organism evidence="1 2">
    <name type="scientific">Sutcliffiella tianshenii</name>
    <dbReference type="NCBI Taxonomy" id="1463404"/>
    <lineage>
        <taxon>Bacteria</taxon>
        <taxon>Bacillati</taxon>
        <taxon>Bacillota</taxon>
        <taxon>Bacilli</taxon>
        <taxon>Bacillales</taxon>
        <taxon>Bacillaceae</taxon>
        <taxon>Sutcliffiella</taxon>
    </lineage>
</organism>
<evidence type="ECO:0000313" key="2">
    <source>
        <dbReference type="Proteomes" id="UP000737402"/>
    </source>
</evidence>
<comment type="caution">
    <text evidence="1">The sequence shown here is derived from an EMBL/GenBank/DDBJ whole genome shotgun (WGS) entry which is preliminary data.</text>
</comment>
<dbReference type="EMBL" id="JAFBED010000001">
    <property type="protein sequence ID" value="MBM7618845.1"/>
    <property type="molecule type" value="Genomic_DNA"/>
</dbReference>
<name>A0ABS2NX68_9BACI</name>
<reference evidence="1 2" key="1">
    <citation type="submission" date="2021-01" db="EMBL/GenBank/DDBJ databases">
        <title>Genomic Encyclopedia of Type Strains, Phase IV (KMG-IV): sequencing the most valuable type-strain genomes for metagenomic binning, comparative biology and taxonomic classification.</title>
        <authorList>
            <person name="Goeker M."/>
        </authorList>
    </citation>
    <scope>NUCLEOTIDE SEQUENCE [LARGE SCALE GENOMIC DNA]</scope>
    <source>
        <strain evidence="1 2">DSM 25879</strain>
    </source>
</reference>
<sequence>MKCCLEHIELAMEMYIDEHEEAPILEMVPEEEKLSTTCEFCSEHAVYMVGN</sequence>
<evidence type="ECO:0000313" key="1">
    <source>
        <dbReference type="EMBL" id="MBM7618845.1"/>
    </source>
</evidence>
<dbReference type="RefSeq" id="WP_204413319.1">
    <property type="nucleotide sequence ID" value="NZ_JAFBED010000001.1"/>
</dbReference>
<gene>
    <name evidence="1" type="ORF">JOC95_000687</name>
</gene>